<dbReference type="EMBL" id="MIHH01000014">
    <property type="protein sequence ID" value="OIQ08181.1"/>
    <property type="molecule type" value="Genomic_DNA"/>
</dbReference>
<gene>
    <name evidence="2" type="ORF">MOOR_21490</name>
</gene>
<name>A0A1J5JG61_NEOTH</name>
<proteinExistence type="predicted"/>
<comment type="caution">
    <text evidence="2">The sequence shown here is derived from an EMBL/GenBank/DDBJ whole genome shotgun (WGS) entry which is preliminary data.</text>
</comment>
<accession>A0A1J5JG61</accession>
<dbReference type="Pfam" id="PF25164">
    <property type="entry name" value="CoiA_N"/>
    <property type="match status" value="1"/>
</dbReference>
<sequence length="568" mass="64000">MRYAKDRNGRLIDASNAVPGRRYWCPNCGAPCHLRSGDRRVPYFAHNSGQAAEDCDLYHPGGYWLGEMPPNSSDYRSLYRSPSLYVLCSDIWPREREWRLFLLIPEVEAGTGSVKVPTGYRGSVTLPLSSLMRGGKRVQVRPQYTSYQINVQGQVDHVYVARVERSIAGLNRYGCSVFRYSPAGGRRLQDGQSLYWGREYVLVWPADYEPEWWPHLLGRRPMRPDGIWHCCIIRLPDERDQQTKAWVSQFLRREVKEPPVIMTLTSPVPASWLDDEVLVVPAGSEVVVGLFGEPGANIPSVLEIAYPGQEAGQRVDLPRRLPVLVSLGRLMPGRTEVWLPEYPDVGLSLVAVPPGTASVELPSVILRFDNPSTGDFLEGPVFSSQVSDWLNEAANGHLRFNGVSLPERTAAFLRYRTHGDMVWKEVILSRSTEGEDEAFGEPHDQFKQRVSDAIRALLSRTGCILQIDFGNFGSVTLDLMPKQKRTVAATSLRPELRDQIHWLLSLPHNGGPSASGDGVRLLRRRLEQILARFDAPDRDMLLTLVRRPVWPAAAEPHLRWLAQIISRS</sequence>
<protein>
    <recommendedName>
        <fullName evidence="1">Competence protein CoiA-like N-terminal domain-containing protein</fullName>
    </recommendedName>
</protein>
<evidence type="ECO:0000313" key="2">
    <source>
        <dbReference type="EMBL" id="OIQ08181.1"/>
    </source>
</evidence>
<organism evidence="2 3">
    <name type="scientific">Neomoorella thermoacetica</name>
    <name type="common">Clostridium thermoaceticum</name>
    <dbReference type="NCBI Taxonomy" id="1525"/>
    <lineage>
        <taxon>Bacteria</taxon>
        <taxon>Bacillati</taxon>
        <taxon>Bacillota</taxon>
        <taxon>Clostridia</taxon>
        <taxon>Neomoorellales</taxon>
        <taxon>Neomoorellaceae</taxon>
        <taxon>Neomoorella</taxon>
    </lineage>
</organism>
<reference evidence="2 3" key="1">
    <citation type="submission" date="2016-08" db="EMBL/GenBank/DDBJ databases">
        <title>Genome-based comparison of Moorella thermoacetic strains.</title>
        <authorList>
            <person name="Poehlein A."/>
            <person name="Bengelsdorf F.R."/>
            <person name="Esser C."/>
            <person name="Duerre P."/>
            <person name="Daniel R."/>
        </authorList>
    </citation>
    <scope>NUCLEOTIDE SEQUENCE [LARGE SCALE GENOMIC DNA]</scope>
    <source>
        <strain evidence="2 3">DSM 11768</strain>
    </source>
</reference>
<dbReference type="Proteomes" id="UP000182743">
    <property type="component" value="Unassembled WGS sequence"/>
</dbReference>
<dbReference type="InterPro" id="IPR057253">
    <property type="entry name" value="CoiA-like_N"/>
</dbReference>
<dbReference type="AlphaFoldDB" id="A0A1J5JG61"/>
<evidence type="ECO:0000313" key="3">
    <source>
        <dbReference type="Proteomes" id="UP000182743"/>
    </source>
</evidence>
<feature type="domain" description="Competence protein CoiA-like N-terminal" evidence="1">
    <location>
        <begin position="21"/>
        <end position="50"/>
    </location>
</feature>
<evidence type="ECO:0000259" key="1">
    <source>
        <dbReference type="Pfam" id="PF25164"/>
    </source>
</evidence>